<dbReference type="InterPro" id="IPR016040">
    <property type="entry name" value="NAD(P)-bd_dom"/>
</dbReference>
<organism evidence="2 3">
    <name type="scientific">Kibdelosporangium banguiense</name>
    <dbReference type="NCBI Taxonomy" id="1365924"/>
    <lineage>
        <taxon>Bacteria</taxon>
        <taxon>Bacillati</taxon>
        <taxon>Actinomycetota</taxon>
        <taxon>Actinomycetes</taxon>
        <taxon>Pseudonocardiales</taxon>
        <taxon>Pseudonocardiaceae</taxon>
        <taxon>Kibdelosporangium</taxon>
    </lineage>
</organism>
<sequence length="275" mass="29528">MNTQAPIALVTGGTGTTGSRVVERLTKAGVPVRVGSRRSEPSFSWEDPSTWGAMFEGADRTYIVHPVLMTPEAAEQIGDFSRAAVAAGVRRLVLLSGHGADEIVAPAENAVKESGAKWTLVRPSWFNQDFETNSMLGFREDIRSGTFAQPVGHARFGFVDADDIADVVVAALTEAGHEGKSYDLTGPRVLSFGDVMAEISRATGRTITYAPLTGAEYREKLIAQGVPEDEADLMIMETPHADEELGDGVREALGRAPKDFTVYARETAATGIWDV</sequence>
<evidence type="ECO:0000313" key="2">
    <source>
        <dbReference type="EMBL" id="MBP2329458.1"/>
    </source>
</evidence>
<keyword evidence="3" id="KW-1185">Reference proteome</keyword>
<feature type="domain" description="NAD(P)-binding" evidence="1">
    <location>
        <begin position="12"/>
        <end position="174"/>
    </location>
</feature>
<name>A0ABS4TYH9_9PSEU</name>
<dbReference type="Proteomes" id="UP001519332">
    <property type="component" value="Unassembled WGS sequence"/>
</dbReference>
<comment type="caution">
    <text evidence="2">The sequence shown here is derived from an EMBL/GenBank/DDBJ whole genome shotgun (WGS) entry which is preliminary data.</text>
</comment>
<dbReference type="PANTHER" id="PTHR43162:SF1">
    <property type="entry name" value="PRESTALK A DIFFERENTIATION PROTEIN A"/>
    <property type="match status" value="1"/>
</dbReference>
<accession>A0ABS4TYH9</accession>
<dbReference type="PANTHER" id="PTHR43162">
    <property type="match status" value="1"/>
</dbReference>
<dbReference type="InterPro" id="IPR051604">
    <property type="entry name" value="Ergot_Alk_Oxidoreductase"/>
</dbReference>
<protein>
    <submittedName>
        <fullName evidence="2">Uncharacterized protein YbjT (DUF2867 family)</fullName>
    </submittedName>
</protein>
<dbReference type="Gene3D" id="3.90.25.10">
    <property type="entry name" value="UDP-galactose 4-epimerase, domain 1"/>
    <property type="match status" value="1"/>
</dbReference>
<reference evidence="2 3" key="1">
    <citation type="submission" date="2021-03" db="EMBL/GenBank/DDBJ databases">
        <title>Sequencing the genomes of 1000 actinobacteria strains.</title>
        <authorList>
            <person name="Klenk H.-P."/>
        </authorList>
    </citation>
    <scope>NUCLEOTIDE SEQUENCE [LARGE SCALE GENOMIC DNA]</scope>
    <source>
        <strain evidence="2 3">DSM 46670</strain>
    </source>
</reference>
<dbReference type="EMBL" id="JAGINW010000001">
    <property type="protein sequence ID" value="MBP2329458.1"/>
    <property type="molecule type" value="Genomic_DNA"/>
</dbReference>
<proteinExistence type="predicted"/>
<evidence type="ECO:0000313" key="3">
    <source>
        <dbReference type="Proteomes" id="UP001519332"/>
    </source>
</evidence>
<dbReference type="Pfam" id="PF13460">
    <property type="entry name" value="NAD_binding_10"/>
    <property type="match status" value="1"/>
</dbReference>
<evidence type="ECO:0000259" key="1">
    <source>
        <dbReference type="Pfam" id="PF13460"/>
    </source>
</evidence>
<dbReference type="RefSeq" id="WP_209646246.1">
    <property type="nucleotide sequence ID" value="NZ_JAGINW010000001.1"/>
</dbReference>
<gene>
    <name evidence="2" type="ORF">JOF56_009843</name>
</gene>
<dbReference type="SUPFAM" id="SSF51735">
    <property type="entry name" value="NAD(P)-binding Rossmann-fold domains"/>
    <property type="match status" value="1"/>
</dbReference>
<dbReference type="Gene3D" id="3.40.50.720">
    <property type="entry name" value="NAD(P)-binding Rossmann-like Domain"/>
    <property type="match status" value="1"/>
</dbReference>
<dbReference type="InterPro" id="IPR036291">
    <property type="entry name" value="NAD(P)-bd_dom_sf"/>
</dbReference>